<protein>
    <submittedName>
        <fullName evidence="3">Uncharacterized protein</fullName>
    </submittedName>
</protein>
<dbReference type="EMBL" id="CAMXCT010000813">
    <property type="protein sequence ID" value="CAI3983545.1"/>
    <property type="molecule type" value="Genomic_DNA"/>
</dbReference>
<evidence type="ECO:0000313" key="4">
    <source>
        <dbReference type="EMBL" id="CAL1136920.1"/>
    </source>
</evidence>
<proteinExistence type="predicted"/>
<name>A0A9P1C381_9DINO</name>
<dbReference type="EMBL" id="CAMXCT020000813">
    <property type="protein sequence ID" value="CAL1136920.1"/>
    <property type="molecule type" value="Genomic_DNA"/>
</dbReference>
<accession>A0A9P1C381</accession>
<dbReference type="EMBL" id="CAMXCT030000813">
    <property type="protein sequence ID" value="CAL4770857.1"/>
    <property type="molecule type" value="Genomic_DNA"/>
</dbReference>
<feature type="signal peptide" evidence="2">
    <location>
        <begin position="1"/>
        <end position="27"/>
    </location>
</feature>
<evidence type="ECO:0000256" key="2">
    <source>
        <dbReference type="SAM" id="SignalP"/>
    </source>
</evidence>
<feature type="compositionally biased region" description="Basic residues" evidence="1">
    <location>
        <begin position="415"/>
        <end position="424"/>
    </location>
</feature>
<organism evidence="3">
    <name type="scientific">Cladocopium goreaui</name>
    <dbReference type="NCBI Taxonomy" id="2562237"/>
    <lineage>
        <taxon>Eukaryota</taxon>
        <taxon>Sar</taxon>
        <taxon>Alveolata</taxon>
        <taxon>Dinophyceae</taxon>
        <taxon>Suessiales</taxon>
        <taxon>Symbiodiniaceae</taxon>
        <taxon>Cladocopium</taxon>
    </lineage>
</organism>
<keyword evidence="2" id="KW-0732">Signal</keyword>
<feature type="compositionally biased region" description="Basic and acidic residues" evidence="1">
    <location>
        <begin position="389"/>
        <end position="398"/>
    </location>
</feature>
<reference evidence="4" key="2">
    <citation type="submission" date="2024-04" db="EMBL/GenBank/DDBJ databases">
        <authorList>
            <person name="Chen Y."/>
            <person name="Shah S."/>
            <person name="Dougan E. K."/>
            <person name="Thang M."/>
            <person name="Chan C."/>
        </authorList>
    </citation>
    <scope>NUCLEOTIDE SEQUENCE [LARGE SCALE GENOMIC DNA]</scope>
</reference>
<dbReference type="Proteomes" id="UP001152797">
    <property type="component" value="Unassembled WGS sequence"/>
</dbReference>
<feature type="region of interest" description="Disordered" evidence="1">
    <location>
        <begin position="389"/>
        <end position="430"/>
    </location>
</feature>
<gene>
    <name evidence="3" type="ORF">C1SCF055_LOCUS11150</name>
</gene>
<feature type="compositionally biased region" description="Low complexity" evidence="1">
    <location>
        <begin position="400"/>
        <end position="409"/>
    </location>
</feature>
<keyword evidence="5" id="KW-1185">Reference proteome</keyword>
<comment type="caution">
    <text evidence="3">The sequence shown here is derived from an EMBL/GenBank/DDBJ whole genome shotgun (WGS) entry which is preliminary data.</text>
</comment>
<reference evidence="3" key="1">
    <citation type="submission" date="2022-10" db="EMBL/GenBank/DDBJ databases">
        <authorList>
            <person name="Chen Y."/>
            <person name="Dougan E. K."/>
            <person name="Chan C."/>
            <person name="Rhodes N."/>
            <person name="Thang M."/>
        </authorList>
    </citation>
    <scope>NUCLEOTIDE SEQUENCE</scope>
</reference>
<sequence length="430" mass="49459">MLRPTPRRRSSILLLLLLVMTLPETFLRPPWPSTRDVRCGPLRGAQKDIVEGQACWKMFEKVTKILRFAWICLSEGPSLEFSSKEDMQDWIYEKYMEIHLEDSNETILTFANQAEIVLVGVNHESGTAAKAAGNKVRELQPSALVLELCRERVGMIIQGNDYREERQRNWMKPDELDASRRATARYADENRQAFAAFKQRAAPGKMLVLADLKSSFVDSQLRSDDDVVKEEIMAPRDRNLAIQIFTTLLLGHRSTVAILGANHLPGVEKELRALNASFSELEGEFSEVASSFGQTMWREREWPLPTGYFIRFSGCKKLHERQKKLKAKVPVSAWRGRENRSAVERRKIVSMARRIWNPESICSMLSHDGHAIEPESWDSLLQWTRMTVEKRKQDDHAPKQLKLPTQQQQVDDRARKQRKQRGKGFGKGMT</sequence>
<evidence type="ECO:0000256" key="1">
    <source>
        <dbReference type="SAM" id="MobiDB-lite"/>
    </source>
</evidence>
<dbReference type="OrthoDB" id="48306at2759"/>
<feature type="chain" id="PRO_5043270080" evidence="2">
    <location>
        <begin position="28"/>
        <end position="430"/>
    </location>
</feature>
<evidence type="ECO:0000313" key="5">
    <source>
        <dbReference type="Proteomes" id="UP001152797"/>
    </source>
</evidence>
<dbReference type="AlphaFoldDB" id="A0A9P1C381"/>
<evidence type="ECO:0000313" key="3">
    <source>
        <dbReference type="EMBL" id="CAI3983545.1"/>
    </source>
</evidence>